<comment type="similarity">
    <text evidence="5">Belongs to the EXORDIUM family.</text>
</comment>
<evidence type="ECO:0000256" key="4">
    <source>
        <dbReference type="ARBA" id="ARBA00022729"/>
    </source>
</evidence>
<protein>
    <recommendedName>
        <fullName evidence="9">Protein EXORDIUM-like 2</fullName>
    </recommendedName>
</protein>
<gene>
    <name evidence="7" type="ORF">HHK36_028473</name>
</gene>
<feature type="signal peptide" evidence="6">
    <location>
        <begin position="1"/>
        <end position="27"/>
    </location>
</feature>
<dbReference type="GO" id="GO:0048046">
    <property type="term" value="C:apoplast"/>
    <property type="evidence" value="ECO:0007669"/>
    <property type="project" value="UniProtKB-SubCell"/>
</dbReference>
<keyword evidence="8" id="KW-1185">Reference proteome</keyword>
<dbReference type="EMBL" id="JABCRI010000022">
    <property type="protein sequence ID" value="KAF8379046.1"/>
    <property type="molecule type" value="Genomic_DNA"/>
</dbReference>
<evidence type="ECO:0000313" key="7">
    <source>
        <dbReference type="EMBL" id="KAF8379046.1"/>
    </source>
</evidence>
<feature type="chain" id="PRO_5032973325" description="Protein EXORDIUM-like 2" evidence="6">
    <location>
        <begin position="28"/>
        <end position="323"/>
    </location>
</feature>
<keyword evidence="4 6" id="KW-0732">Signal</keyword>
<dbReference type="OrthoDB" id="10376422at2759"/>
<evidence type="ECO:0000256" key="2">
    <source>
        <dbReference type="ARBA" id="ARBA00022523"/>
    </source>
</evidence>
<sequence>MGFSFSVKGAFSLLALLFLTSLNLCSATRKLAALVNPQPTVLSYHNGPLLIGNLSMNIVWYGKFSLVQRSILLDFLHSLDTTPTPYLKTSPKPSISSWWKTLQSYQTLIPKKPHKISRNAQNPIAVKVQKQTLHESYSLGRFLTRAQISGLAEKASRHGAMVIVITAEDVAVEGFCMSSCAHHGSTRTSKVVYVWIGNSVSQCPGQCAWPFHQPVYGPQSPPLVAPNGDVGADGMVISLASVLAATVTNPYGTGFFQGPASAPLEAVSACPGAYGSGAYPGYAGKVLVDPTTGGSYNAHGVNGRKFLLPALWDPLTSACSTLV</sequence>
<dbReference type="AlphaFoldDB" id="A0A835D2M2"/>
<evidence type="ECO:0008006" key="9">
    <source>
        <dbReference type="Google" id="ProtNLM"/>
    </source>
</evidence>
<comment type="subcellular location">
    <subcellularLocation>
        <location evidence="1">Secreted</location>
        <location evidence="1">Extracellular space</location>
        <location evidence="1">Apoplast</location>
    </subcellularLocation>
</comment>
<evidence type="ECO:0000256" key="6">
    <source>
        <dbReference type="SAM" id="SignalP"/>
    </source>
</evidence>
<dbReference type="PANTHER" id="PTHR31279:SF13">
    <property type="entry name" value="PROTEIN EXORDIUM-LIKE 6"/>
    <property type="match status" value="1"/>
</dbReference>
<evidence type="ECO:0000313" key="8">
    <source>
        <dbReference type="Proteomes" id="UP000655225"/>
    </source>
</evidence>
<evidence type="ECO:0000256" key="1">
    <source>
        <dbReference type="ARBA" id="ARBA00004271"/>
    </source>
</evidence>
<dbReference type="InterPro" id="IPR006766">
    <property type="entry name" value="EXORDIUM-like"/>
</dbReference>
<evidence type="ECO:0000256" key="5">
    <source>
        <dbReference type="ARBA" id="ARBA00023591"/>
    </source>
</evidence>
<dbReference type="Pfam" id="PF04674">
    <property type="entry name" value="Phi_1"/>
    <property type="match status" value="1"/>
</dbReference>
<dbReference type="PANTHER" id="PTHR31279">
    <property type="entry name" value="PROTEIN EXORDIUM-LIKE 5"/>
    <property type="match status" value="1"/>
</dbReference>
<name>A0A835D2M2_TETSI</name>
<reference evidence="7 8" key="1">
    <citation type="submission" date="2020-04" db="EMBL/GenBank/DDBJ databases">
        <title>Plant Genome Project.</title>
        <authorList>
            <person name="Zhang R.-G."/>
        </authorList>
    </citation>
    <scope>NUCLEOTIDE SEQUENCE [LARGE SCALE GENOMIC DNA]</scope>
    <source>
        <strain evidence="7">YNK0</strain>
        <tissue evidence="7">Leaf</tissue>
    </source>
</reference>
<accession>A0A835D2M2</accession>
<evidence type="ECO:0000256" key="3">
    <source>
        <dbReference type="ARBA" id="ARBA00022525"/>
    </source>
</evidence>
<comment type="caution">
    <text evidence="7">The sequence shown here is derived from an EMBL/GenBank/DDBJ whole genome shotgun (WGS) entry which is preliminary data.</text>
</comment>
<dbReference type="OMA" id="RCGTHGY"/>
<proteinExistence type="inferred from homology"/>
<keyword evidence="2" id="KW-0052">Apoplast</keyword>
<organism evidence="7 8">
    <name type="scientific">Tetracentron sinense</name>
    <name type="common">Spur-leaf</name>
    <dbReference type="NCBI Taxonomy" id="13715"/>
    <lineage>
        <taxon>Eukaryota</taxon>
        <taxon>Viridiplantae</taxon>
        <taxon>Streptophyta</taxon>
        <taxon>Embryophyta</taxon>
        <taxon>Tracheophyta</taxon>
        <taxon>Spermatophyta</taxon>
        <taxon>Magnoliopsida</taxon>
        <taxon>Trochodendrales</taxon>
        <taxon>Trochodendraceae</taxon>
        <taxon>Tetracentron</taxon>
    </lineage>
</organism>
<keyword evidence="3" id="KW-0964">Secreted</keyword>
<dbReference type="Proteomes" id="UP000655225">
    <property type="component" value="Unassembled WGS sequence"/>
</dbReference>